<evidence type="ECO:0000313" key="3">
    <source>
        <dbReference type="Proteomes" id="UP001455384"/>
    </source>
</evidence>
<evidence type="ECO:0000259" key="1">
    <source>
        <dbReference type="PROSITE" id="PS50943"/>
    </source>
</evidence>
<dbReference type="SUPFAM" id="SSF47413">
    <property type="entry name" value="lambda repressor-like DNA-binding domains"/>
    <property type="match status" value="1"/>
</dbReference>
<proteinExistence type="predicted"/>
<organism evidence="2 3">
    <name type="scientific">Salinicoccus bachuensis</name>
    <dbReference type="NCBI Taxonomy" id="3136731"/>
    <lineage>
        <taxon>Bacteria</taxon>
        <taxon>Bacillati</taxon>
        <taxon>Bacillota</taxon>
        <taxon>Bacilli</taxon>
        <taxon>Bacillales</taxon>
        <taxon>Staphylococcaceae</taxon>
        <taxon>Salinicoccus</taxon>
    </lineage>
</organism>
<accession>A0ABZ3CHQ0</accession>
<dbReference type="InterPro" id="IPR001387">
    <property type="entry name" value="Cro/C1-type_HTH"/>
</dbReference>
<dbReference type="SMART" id="SM00530">
    <property type="entry name" value="HTH_XRE"/>
    <property type="match status" value="1"/>
</dbReference>
<dbReference type="InterPro" id="IPR010982">
    <property type="entry name" value="Lambda_DNA-bd_dom_sf"/>
</dbReference>
<gene>
    <name evidence="2" type="ORF">RQP18_07920</name>
</gene>
<sequence length="69" mass="7683">MVDTLKLKELLTKKNMTQEKVAAAIGMDRSTFYRKMKGGGESFTIGDIQKMVEVIPLTKGEAKDIFLTS</sequence>
<keyword evidence="3" id="KW-1185">Reference proteome</keyword>
<feature type="domain" description="HTH cro/C1-type" evidence="1">
    <location>
        <begin position="7"/>
        <end position="31"/>
    </location>
</feature>
<dbReference type="Proteomes" id="UP001455384">
    <property type="component" value="Chromosome"/>
</dbReference>
<dbReference type="CDD" id="cd00093">
    <property type="entry name" value="HTH_XRE"/>
    <property type="match status" value="1"/>
</dbReference>
<name>A0ABZ3CHQ0_9STAP</name>
<dbReference type="Pfam" id="PF01381">
    <property type="entry name" value="HTH_3"/>
    <property type="match status" value="1"/>
</dbReference>
<reference evidence="3" key="1">
    <citation type="submission" date="2023-10" db="EMBL/GenBank/DDBJ databases">
        <title>Genome analysis and identification of Salinococcus sp. Bachu38 nov., a PGPR from the rhizosphere of Tamarix.</title>
        <authorList>
            <person name="Liang Z."/>
            <person name="Zhang X."/>
            <person name="Jia J."/>
            <person name="Chen X."/>
            <person name="Wang Y."/>
            <person name="Wang Q."/>
            <person name="Wang R."/>
        </authorList>
    </citation>
    <scope>NUCLEOTIDE SEQUENCE [LARGE SCALE GENOMIC DNA]</scope>
    <source>
        <strain evidence="3">Bachu38</strain>
    </source>
</reference>
<evidence type="ECO:0000313" key="2">
    <source>
        <dbReference type="EMBL" id="WZX28616.1"/>
    </source>
</evidence>
<protein>
    <submittedName>
        <fullName evidence="2">Helix-turn-helix domain-containing protein</fullName>
    </submittedName>
</protein>
<dbReference type="RefSeq" id="WP_342387200.1">
    <property type="nucleotide sequence ID" value="NZ_CP138333.2"/>
</dbReference>
<dbReference type="EMBL" id="CP138333">
    <property type="protein sequence ID" value="WZX28616.1"/>
    <property type="molecule type" value="Genomic_DNA"/>
</dbReference>
<dbReference type="PROSITE" id="PS50943">
    <property type="entry name" value="HTH_CROC1"/>
    <property type="match status" value="1"/>
</dbReference>
<dbReference type="Gene3D" id="1.10.10.60">
    <property type="entry name" value="Homeodomain-like"/>
    <property type="match status" value="1"/>
</dbReference>